<name>A0ABP4W5Y1_9ACTN</name>
<keyword evidence="1" id="KW-1133">Transmembrane helix</keyword>
<evidence type="ECO:0000256" key="1">
    <source>
        <dbReference type="SAM" id="Phobius"/>
    </source>
</evidence>
<accession>A0ABP4W5Y1</accession>
<sequence>MSADRVVGIDDLLSREEDDAPPPRKPERPLRQFVVRTAIIAPLTAAVLYAALPLLQVKLAYPLLLAFTLAVIVIRRAVRLVVEPGRRLTRDLVAHRVVAYDPSRDDGYIGADGLSRAVLRWEMRLEWSGVERQRFINRMPHFIGEIVEERLRQRHGLTFEHDREAARRLCGPELWAFLTEPMTKIPTPRQFAVIVKQMEAL</sequence>
<dbReference type="RefSeq" id="WP_344078625.1">
    <property type="nucleotide sequence ID" value="NZ_BAAALS010000006.1"/>
</dbReference>
<evidence type="ECO:0000313" key="2">
    <source>
        <dbReference type="EMBL" id="GAA1746243.1"/>
    </source>
</evidence>
<keyword evidence="1" id="KW-0472">Membrane</keyword>
<proteinExistence type="predicted"/>
<comment type="caution">
    <text evidence="2">The sequence shown here is derived from an EMBL/GenBank/DDBJ whole genome shotgun (WGS) entry which is preliminary data.</text>
</comment>
<feature type="transmembrane region" description="Helical" evidence="1">
    <location>
        <begin position="59"/>
        <end position="78"/>
    </location>
</feature>
<reference evidence="3" key="1">
    <citation type="journal article" date="2019" name="Int. J. Syst. Evol. Microbiol.">
        <title>The Global Catalogue of Microorganisms (GCM) 10K type strain sequencing project: providing services to taxonomists for standard genome sequencing and annotation.</title>
        <authorList>
            <consortium name="The Broad Institute Genomics Platform"/>
            <consortium name="The Broad Institute Genome Sequencing Center for Infectious Disease"/>
            <person name="Wu L."/>
            <person name="Ma J."/>
        </authorList>
    </citation>
    <scope>NUCLEOTIDE SEQUENCE [LARGE SCALE GENOMIC DNA]</scope>
    <source>
        <strain evidence="3">JCM 13249</strain>
    </source>
</reference>
<organism evidence="2 3">
    <name type="scientific">Luedemannella helvata</name>
    <dbReference type="NCBI Taxonomy" id="349315"/>
    <lineage>
        <taxon>Bacteria</taxon>
        <taxon>Bacillati</taxon>
        <taxon>Actinomycetota</taxon>
        <taxon>Actinomycetes</taxon>
        <taxon>Micromonosporales</taxon>
        <taxon>Micromonosporaceae</taxon>
        <taxon>Luedemannella</taxon>
    </lineage>
</organism>
<feature type="transmembrane region" description="Helical" evidence="1">
    <location>
        <begin position="33"/>
        <end position="53"/>
    </location>
</feature>
<dbReference type="Proteomes" id="UP001500655">
    <property type="component" value="Unassembled WGS sequence"/>
</dbReference>
<protein>
    <submittedName>
        <fullName evidence="2">Uncharacterized protein</fullName>
    </submittedName>
</protein>
<evidence type="ECO:0000313" key="3">
    <source>
        <dbReference type="Proteomes" id="UP001500655"/>
    </source>
</evidence>
<gene>
    <name evidence="2" type="ORF">GCM10009681_16700</name>
</gene>
<keyword evidence="3" id="KW-1185">Reference proteome</keyword>
<dbReference type="EMBL" id="BAAALS010000006">
    <property type="protein sequence ID" value="GAA1746243.1"/>
    <property type="molecule type" value="Genomic_DNA"/>
</dbReference>
<keyword evidence="1" id="KW-0812">Transmembrane</keyword>